<comment type="caution">
    <text evidence="3">The sequence shown here is derived from an EMBL/GenBank/DDBJ whole genome shotgun (WGS) entry which is preliminary data.</text>
</comment>
<organism evidence="3">
    <name type="scientific">uncultured bacterium</name>
    <name type="common">gcode 4</name>
    <dbReference type="NCBI Taxonomy" id="1234023"/>
    <lineage>
        <taxon>Bacteria</taxon>
        <taxon>environmental samples</taxon>
    </lineage>
</organism>
<feature type="transmembrane region" description="Helical" evidence="2">
    <location>
        <begin position="12"/>
        <end position="34"/>
    </location>
</feature>
<name>K2GEN3_9BACT</name>
<reference evidence="3" key="1">
    <citation type="journal article" date="2012" name="Science">
        <title>Fermentation, hydrogen, and sulfur metabolism in multiple uncultivated bacterial phyla.</title>
        <authorList>
            <person name="Wrighton K.C."/>
            <person name="Thomas B.C."/>
            <person name="Sharon I."/>
            <person name="Miller C.S."/>
            <person name="Castelle C.J."/>
            <person name="VerBerkmoes N.C."/>
            <person name="Wilkins M.J."/>
            <person name="Hettich R.L."/>
            <person name="Lipton M.S."/>
            <person name="Williams K.H."/>
            <person name="Long P.E."/>
            <person name="Banfield J.F."/>
        </authorList>
    </citation>
    <scope>NUCLEOTIDE SEQUENCE [LARGE SCALE GENOMIC DNA]</scope>
</reference>
<evidence type="ECO:0000256" key="2">
    <source>
        <dbReference type="SAM" id="Phobius"/>
    </source>
</evidence>
<dbReference type="EMBL" id="AMFJ01000301">
    <property type="protein sequence ID" value="EKE28694.1"/>
    <property type="molecule type" value="Genomic_DNA"/>
</dbReference>
<keyword evidence="2" id="KW-0472">Membrane</keyword>
<evidence type="ECO:0000256" key="1">
    <source>
        <dbReference type="SAM" id="Coils"/>
    </source>
</evidence>
<keyword evidence="1" id="KW-0175">Coiled coil</keyword>
<accession>K2GEN3</accession>
<feature type="transmembrane region" description="Helical" evidence="2">
    <location>
        <begin position="306"/>
        <end position="327"/>
    </location>
</feature>
<proteinExistence type="predicted"/>
<protein>
    <submittedName>
        <fullName evidence="3">Uncharacterized protein</fullName>
    </submittedName>
</protein>
<feature type="coiled-coil region" evidence="1">
    <location>
        <begin position="170"/>
        <end position="197"/>
    </location>
</feature>
<evidence type="ECO:0000313" key="3">
    <source>
        <dbReference type="EMBL" id="EKE28694.1"/>
    </source>
</evidence>
<sequence length="344" mass="40378">MFEKLKNLDFKAIAKIGWVGILIIIFLVIVLWLVSALLSSLNLNFFRGGYNEYGTSYNWVRDLEMGKSMSKQDSINYTESSVPNDIPASNYDVKSYNVSIETSEIEKDCSSILNWLNVDYIKKDNVNQGKHYCNFQVKVLKWKEQQFIDFLNKYKVKDLNANITNIVKSYTNLADKISETKKRLTEIEELLANSKASYDELWNSLKIKEISAESIDALNKIILNKSELISKFTKERESLVDTINMYTKQKQDYDEQIKYIDFNISVTERKLVDFQSFKDAWYNDYKQLVYTFNETFRNLTVNLLSFLLKTINVVVYAVLSIFFILIWGKGLYRMGRRIINWKKL</sequence>
<keyword evidence="2" id="KW-0812">Transmembrane</keyword>
<dbReference type="AlphaFoldDB" id="K2GEN3"/>
<gene>
    <name evidence="3" type="ORF">ACD_3C00027G0002</name>
</gene>
<keyword evidence="2" id="KW-1133">Transmembrane helix</keyword>